<dbReference type="Proteomes" id="UP000283745">
    <property type="component" value="Unassembled WGS sequence"/>
</dbReference>
<dbReference type="EMBL" id="QROS01000011">
    <property type="protein sequence ID" value="RHL44882.1"/>
    <property type="molecule type" value="Genomic_DNA"/>
</dbReference>
<evidence type="ECO:0000313" key="6">
    <source>
        <dbReference type="Proteomes" id="UP000283745"/>
    </source>
</evidence>
<dbReference type="AlphaFoldDB" id="A0A367FZB9"/>
<dbReference type="EMBL" id="QSJW01000012">
    <property type="protein sequence ID" value="RHE10221.1"/>
    <property type="molecule type" value="Genomic_DNA"/>
</dbReference>
<reference evidence="6 7" key="2">
    <citation type="submission" date="2018-08" db="EMBL/GenBank/DDBJ databases">
        <title>A genome reference for cultivated species of the human gut microbiota.</title>
        <authorList>
            <person name="Zou Y."/>
            <person name="Xue W."/>
            <person name="Luo G."/>
        </authorList>
    </citation>
    <scope>NUCLEOTIDE SEQUENCE [LARGE SCALE GENOMIC DNA]</scope>
    <source>
        <strain evidence="4 8">AF37-6AC</strain>
        <strain evidence="3 6">AM28-23</strain>
        <strain evidence="2 7">AM29-25AC</strain>
    </source>
</reference>
<dbReference type="Proteomes" id="UP000253208">
    <property type="component" value="Unassembled WGS sequence"/>
</dbReference>
<evidence type="ECO:0000313" key="8">
    <source>
        <dbReference type="Proteomes" id="UP000285897"/>
    </source>
</evidence>
<reference evidence="1 5" key="1">
    <citation type="submission" date="2018-02" db="EMBL/GenBank/DDBJ databases">
        <title>Complete genome sequencing of Faecalibacterium prausnitzii strains isolated from the human gut.</title>
        <authorList>
            <person name="Fitzgerald B.C."/>
            <person name="Shkoporov A.N."/>
            <person name="Ross P.R."/>
            <person name="Hill C."/>
        </authorList>
    </citation>
    <scope>NUCLEOTIDE SEQUENCE [LARGE SCALE GENOMIC DNA]</scope>
    <source>
        <strain evidence="1 5">APC942/31-1</strain>
    </source>
</reference>
<organism evidence="1 5">
    <name type="scientific">Blautia obeum</name>
    <dbReference type="NCBI Taxonomy" id="40520"/>
    <lineage>
        <taxon>Bacteria</taxon>
        <taxon>Bacillati</taxon>
        <taxon>Bacillota</taxon>
        <taxon>Clostridia</taxon>
        <taxon>Lachnospirales</taxon>
        <taxon>Lachnospiraceae</taxon>
        <taxon>Blautia</taxon>
    </lineage>
</organism>
<dbReference type="EMBL" id="PSQG01000017">
    <property type="protein sequence ID" value="RCH43019.1"/>
    <property type="molecule type" value="Genomic_DNA"/>
</dbReference>
<protein>
    <submittedName>
        <fullName evidence="1">ABC transporter</fullName>
    </submittedName>
</protein>
<gene>
    <name evidence="1" type="ORF">C4886_12390</name>
    <name evidence="4" type="ORF">DW021_13650</name>
    <name evidence="3" type="ORF">DW740_06340</name>
    <name evidence="2" type="ORF">DW767_16365</name>
</gene>
<evidence type="ECO:0000313" key="7">
    <source>
        <dbReference type="Proteomes" id="UP000284644"/>
    </source>
</evidence>
<evidence type="ECO:0000313" key="3">
    <source>
        <dbReference type="EMBL" id="RHE40504.1"/>
    </source>
</evidence>
<comment type="caution">
    <text evidence="1">The sequence shown here is derived from an EMBL/GenBank/DDBJ whole genome shotgun (WGS) entry which is preliminary data.</text>
</comment>
<evidence type="ECO:0000313" key="5">
    <source>
        <dbReference type="Proteomes" id="UP000253208"/>
    </source>
</evidence>
<dbReference type="Proteomes" id="UP000285897">
    <property type="component" value="Unassembled WGS sequence"/>
</dbReference>
<proteinExistence type="predicted"/>
<dbReference type="EMBL" id="QSKF01000004">
    <property type="protein sequence ID" value="RHE40504.1"/>
    <property type="molecule type" value="Genomic_DNA"/>
</dbReference>
<evidence type="ECO:0000313" key="2">
    <source>
        <dbReference type="EMBL" id="RHE10221.1"/>
    </source>
</evidence>
<dbReference type="GeneID" id="97505852"/>
<name>A0A367FZB9_9FIRM</name>
<accession>A0A367FZB9</accession>
<dbReference type="Proteomes" id="UP000284644">
    <property type="component" value="Unassembled WGS sequence"/>
</dbReference>
<evidence type="ECO:0000313" key="4">
    <source>
        <dbReference type="EMBL" id="RHL44882.1"/>
    </source>
</evidence>
<sequence length="180" mass="20821">MIEMKFSKNDEEDGLFRISSRDIVGFYNCSSKQERKITDIIKCYGTTKSIKEVELKNMKPEDNVTVSRYIERNVGSIINKDYVIEGFLGMGKLSDCKDEMVSRLDISKRYCLEILVAFLQEADIIILHEMFENVWNHTIEEILVEFSLRGAVVVFSEHGEESLMKLPMHSYDLSGRCVGW</sequence>
<evidence type="ECO:0000313" key="1">
    <source>
        <dbReference type="EMBL" id="RCH43019.1"/>
    </source>
</evidence>
<dbReference type="RefSeq" id="WP_054338131.1">
    <property type="nucleotide sequence ID" value="NZ_CABJFK010000004.1"/>
</dbReference>